<keyword evidence="3" id="KW-1185">Reference proteome</keyword>
<evidence type="ECO:0008006" key="4">
    <source>
        <dbReference type="Google" id="ProtNLM"/>
    </source>
</evidence>
<dbReference type="EMBL" id="KZ988189">
    <property type="protein sequence ID" value="RKP12833.1"/>
    <property type="molecule type" value="Genomic_DNA"/>
</dbReference>
<dbReference type="Proteomes" id="UP000267251">
    <property type="component" value="Unassembled WGS sequence"/>
</dbReference>
<evidence type="ECO:0000313" key="3">
    <source>
        <dbReference type="Proteomes" id="UP000267251"/>
    </source>
</evidence>
<dbReference type="AlphaFoldDB" id="A0A4P9Y247"/>
<feature type="region of interest" description="Disordered" evidence="1">
    <location>
        <begin position="1"/>
        <end position="22"/>
    </location>
</feature>
<accession>A0A4P9Y247</accession>
<evidence type="ECO:0000313" key="2">
    <source>
        <dbReference type="EMBL" id="RKP12833.1"/>
    </source>
</evidence>
<feature type="compositionally biased region" description="Pro residues" evidence="1">
    <location>
        <begin position="1"/>
        <end position="13"/>
    </location>
</feature>
<proteinExistence type="predicted"/>
<reference evidence="3" key="1">
    <citation type="journal article" date="2018" name="Nat. Microbiol.">
        <title>Leveraging single-cell genomics to expand the fungal tree of life.</title>
        <authorList>
            <person name="Ahrendt S.R."/>
            <person name="Quandt C.A."/>
            <person name="Ciobanu D."/>
            <person name="Clum A."/>
            <person name="Salamov A."/>
            <person name="Andreopoulos B."/>
            <person name="Cheng J.F."/>
            <person name="Woyke T."/>
            <person name="Pelin A."/>
            <person name="Henrissat B."/>
            <person name="Reynolds N.K."/>
            <person name="Benny G.L."/>
            <person name="Smith M.E."/>
            <person name="James T.Y."/>
            <person name="Grigoriev I.V."/>
        </authorList>
    </citation>
    <scope>NUCLEOTIDE SEQUENCE [LARGE SCALE GENOMIC DNA]</scope>
</reference>
<gene>
    <name evidence="2" type="ORF">BJ684DRAFT_20644</name>
</gene>
<protein>
    <recommendedName>
        <fullName evidence="4">RPA-interacting protein N-terminal domain-containing protein</fullName>
    </recommendedName>
</protein>
<name>A0A4P9Y247_9FUNG</name>
<sequence>MPFPFLPTFPTPPRRSIKASTREHMKRRVLPIGGERDAQAREEQRRRFRTRCFDRMSADRRERLDAGRADSIRRVLQEEWVNFQDEASLDPEWLTELEAELIAEHDEEVYAHMLNSEQEALEAEVAMYEQQTSTSPSPPVQASQLSTEHGRICPGPVLWTWDAAVGWIMLCNSCDICLAL</sequence>
<organism evidence="2 3">
    <name type="scientific">Piptocephalis cylindrospora</name>
    <dbReference type="NCBI Taxonomy" id="1907219"/>
    <lineage>
        <taxon>Eukaryota</taxon>
        <taxon>Fungi</taxon>
        <taxon>Fungi incertae sedis</taxon>
        <taxon>Zoopagomycota</taxon>
        <taxon>Zoopagomycotina</taxon>
        <taxon>Zoopagomycetes</taxon>
        <taxon>Zoopagales</taxon>
        <taxon>Piptocephalidaceae</taxon>
        <taxon>Piptocephalis</taxon>
    </lineage>
</organism>
<evidence type="ECO:0000256" key="1">
    <source>
        <dbReference type="SAM" id="MobiDB-lite"/>
    </source>
</evidence>